<evidence type="ECO:0000313" key="2">
    <source>
        <dbReference type="EMBL" id="SCZ63305.1"/>
    </source>
</evidence>
<dbReference type="EMBL" id="FMWG01000005">
    <property type="protein sequence ID" value="SCZ63305.1"/>
    <property type="molecule type" value="Genomic_DNA"/>
</dbReference>
<dbReference type="STRING" id="1156985.SAMN04488118_10550"/>
<dbReference type="RefSeq" id="WP_090218333.1">
    <property type="nucleotide sequence ID" value="NZ_FMWG01000005.1"/>
</dbReference>
<dbReference type="OrthoDB" id="7840273at2"/>
<dbReference type="AlphaFoldDB" id="A0A1G5QN79"/>
<feature type="compositionally biased region" description="Basic and acidic residues" evidence="1">
    <location>
        <begin position="317"/>
        <end position="326"/>
    </location>
</feature>
<gene>
    <name evidence="2" type="ORF">SAMN04488118_10550</name>
</gene>
<name>A0A1G5QN79_9RHOB</name>
<keyword evidence="3" id="KW-1185">Reference proteome</keyword>
<evidence type="ECO:0008006" key="4">
    <source>
        <dbReference type="Google" id="ProtNLM"/>
    </source>
</evidence>
<dbReference type="Proteomes" id="UP000198767">
    <property type="component" value="Unassembled WGS sequence"/>
</dbReference>
<accession>A0A1G5QN79</accession>
<evidence type="ECO:0000256" key="1">
    <source>
        <dbReference type="SAM" id="MobiDB-lite"/>
    </source>
</evidence>
<sequence>MQNGIDSLDQDLSGLKPKAWRAKLAELTEAHGLYQDLGARHFATFVDHGNTLLVTFETVQGIQNLSEQALPLGFDLVRNQGWSHLCLVSNGDTWFRDENVYTFFDQLDDDGFFEEFDNVLFYGAGPCGYAASAFSVSAPGATVLAIQPQATLDPRITEWDDRFTEMRRTSFTDRYGYAPEMLDGAAKAFVIYDPYEPLDAMHAALFARPNVTRLRMPFMGTAIQTRLIEMEILYALMADLGANTLSESAFYRHTRARRNNGGYLKRLMAQLDHQDRPYMVALLCRNVTSRLRAPRFRRRLQGLQKRSQAGEFPWPPEAKKADDSAQ</sequence>
<proteinExistence type="predicted"/>
<feature type="region of interest" description="Disordered" evidence="1">
    <location>
        <begin position="302"/>
        <end position="326"/>
    </location>
</feature>
<evidence type="ECO:0000313" key="3">
    <source>
        <dbReference type="Proteomes" id="UP000198767"/>
    </source>
</evidence>
<organism evidence="2 3">
    <name type="scientific">Epibacterium ulvae</name>
    <dbReference type="NCBI Taxonomy" id="1156985"/>
    <lineage>
        <taxon>Bacteria</taxon>
        <taxon>Pseudomonadati</taxon>
        <taxon>Pseudomonadota</taxon>
        <taxon>Alphaproteobacteria</taxon>
        <taxon>Rhodobacterales</taxon>
        <taxon>Roseobacteraceae</taxon>
        <taxon>Epibacterium</taxon>
    </lineage>
</organism>
<protein>
    <recommendedName>
        <fullName evidence="4">Phosphoadenosine phosphosulfate reductase</fullName>
    </recommendedName>
</protein>
<reference evidence="2 3" key="1">
    <citation type="submission" date="2016-10" db="EMBL/GenBank/DDBJ databases">
        <authorList>
            <person name="de Groot N.N."/>
        </authorList>
    </citation>
    <scope>NUCLEOTIDE SEQUENCE [LARGE SCALE GENOMIC DNA]</scope>
    <source>
        <strain evidence="2 3">U95</strain>
    </source>
</reference>